<protein>
    <submittedName>
        <fullName evidence="1">Uncharacterized protein</fullName>
    </submittedName>
</protein>
<proteinExistence type="predicted"/>
<accession>A0ABR3Q373</accession>
<keyword evidence="2" id="KW-1185">Reference proteome</keyword>
<dbReference type="Proteomes" id="UP001565368">
    <property type="component" value="Unassembled WGS sequence"/>
</dbReference>
<evidence type="ECO:0000313" key="1">
    <source>
        <dbReference type="EMBL" id="KAL1409181.1"/>
    </source>
</evidence>
<reference evidence="1 2" key="1">
    <citation type="submission" date="2023-08" db="EMBL/GenBank/DDBJ databases">
        <title>Annotated Genome Sequence of Vanrija albida AlHP1.</title>
        <authorList>
            <person name="Herzog R."/>
        </authorList>
    </citation>
    <scope>NUCLEOTIDE SEQUENCE [LARGE SCALE GENOMIC DNA]</scope>
    <source>
        <strain evidence="1 2">AlHP1</strain>
    </source>
</reference>
<organism evidence="1 2">
    <name type="scientific">Vanrija albida</name>
    <dbReference type="NCBI Taxonomy" id="181172"/>
    <lineage>
        <taxon>Eukaryota</taxon>
        <taxon>Fungi</taxon>
        <taxon>Dikarya</taxon>
        <taxon>Basidiomycota</taxon>
        <taxon>Agaricomycotina</taxon>
        <taxon>Tremellomycetes</taxon>
        <taxon>Trichosporonales</taxon>
        <taxon>Trichosporonaceae</taxon>
        <taxon>Vanrija</taxon>
    </lineage>
</organism>
<dbReference type="GeneID" id="95987054"/>
<gene>
    <name evidence="1" type="ORF">Q8F55_006011</name>
</gene>
<comment type="caution">
    <text evidence="1">The sequence shown here is derived from an EMBL/GenBank/DDBJ whole genome shotgun (WGS) entry which is preliminary data.</text>
</comment>
<dbReference type="RefSeq" id="XP_069209125.1">
    <property type="nucleotide sequence ID" value="XM_069354483.1"/>
</dbReference>
<name>A0ABR3Q373_9TREE</name>
<sequence>MSKNENESAPKVKPAYWSKWTVSDVSDHRVIDNELEILVGWNENIIGEFVPAAEFMGDSVVREYLATVEFPPVPLPGGANGYLDQPTKIKKLNAPYVPWEVEEKMSKVLRVFEEDGIDMVEYTYDGDQTTLAVPGLEILRQMPLAAARVEFTRLVRDYLVEHGHVQLELDYFFKKGMAGLETMPKSKTSKTKSKPKFKIMAATATVTTKTNTEFTLRAVADHCVLNNQLYLFCYYEPTVRLRVPAGLVPADDIKDHPAAVKYLARTTSKPVPLPGGGGYVNQPMKIKALGFTGDLDPTLDDPEEEKHTVLCIRVVNGSPKVDYIYDGDKNVRQMSLGEAQIKFTRPLCDFLMMGALAAGEE</sequence>
<dbReference type="EMBL" id="JBBXJM010000004">
    <property type="protein sequence ID" value="KAL1409181.1"/>
    <property type="molecule type" value="Genomic_DNA"/>
</dbReference>
<evidence type="ECO:0000313" key="2">
    <source>
        <dbReference type="Proteomes" id="UP001565368"/>
    </source>
</evidence>